<proteinExistence type="inferred from homology"/>
<keyword evidence="2 6" id="KW-1003">Cell membrane</keyword>
<dbReference type="GO" id="GO:0005886">
    <property type="term" value="C:plasma membrane"/>
    <property type="evidence" value="ECO:0007669"/>
    <property type="project" value="UniProtKB-SubCell"/>
</dbReference>
<keyword evidence="9" id="KW-1185">Reference proteome</keyword>
<feature type="domain" description="VTT" evidence="7">
    <location>
        <begin position="60"/>
        <end position="175"/>
    </location>
</feature>
<dbReference type="PANTHER" id="PTHR12677:SF59">
    <property type="entry name" value="GOLGI APPARATUS MEMBRANE PROTEIN TVP38-RELATED"/>
    <property type="match status" value="1"/>
</dbReference>
<reference evidence="8 9" key="1">
    <citation type="submission" date="2016-10" db="EMBL/GenBank/DDBJ databases">
        <title>Arsenicibacter rosenii gen. nov., sp. nov., an efficient arsenic-methylating bacterium isolated from an arsenic-contaminated paddy soil.</title>
        <authorList>
            <person name="Huang K."/>
        </authorList>
    </citation>
    <scope>NUCLEOTIDE SEQUENCE [LARGE SCALE GENOMIC DNA]</scope>
    <source>
        <strain evidence="8 9">SM-1</strain>
    </source>
</reference>
<keyword evidence="3 6" id="KW-0812">Transmembrane</keyword>
<feature type="transmembrane region" description="Helical" evidence="6">
    <location>
        <begin position="183"/>
        <end position="201"/>
    </location>
</feature>
<evidence type="ECO:0000256" key="3">
    <source>
        <dbReference type="ARBA" id="ARBA00022692"/>
    </source>
</evidence>
<dbReference type="AlphaFoldDB" id="A0A1S2VHQ7"/>
<feature type="transmembrane region" description="Helical" evidence="6">
    <location>
        <begin position="6"/>
        <end position="27"/>
    </location>
</feature>
<evidence type="ECO:0000256" key="2">
    <source>
        <dbReference type="ARBA" id="ARBA00022475"/>
    </source>
</evidence>
<evidence type="ECO:0000256" key="1">
    <source>
        <dbReference type="ARBA" id="ARBA00004651"/>
    </source>
</evidence>
<evidence type="ECO:0000259" key="7">
    <source>
        <dbReference type="Pfam" id="PF09335"/>
    </source>
</evidence>
<accession>A0A1S2VHQ7</accession>
<keyword evidence="5 6" id="KW-0472">Membrane</keyword>
<comment type="subcellular location">
    <subcellularLocation>
        <location evidence="1 6">Cell membrane</location>
        <topology evidence="1 6">Multi-pass membrane protein</topology>
    </subcellularLocation>
</comment>
<dbReference type="PANTHER" id="PTHR12677">
    <property type="entry name" value="GOLGI APPARATUS MEMBRANE PROTEIN TVP38-RELATED"/>
    <property type="match status" value="1"/>
</dbReference>
<dbReference type="OrthoDB" id="9812980at2"/>
<evidence type="ECO:0000256" key="5">
    <source>
        <dbReference type="ARBA" id="ARBA00023136"/>
    </source>
</evidence>
<feature type="transmembrane region" description="Helical" evidence="6">
    <location>
        <begin position="72"/>
        <end position="97"/>
    </location>
</feature>
<evidence type="ECO:0000256" key="6">
    <source>
        <dbReference type="RuleBase" id="RU366058"/>
    </source>
</evidence>
<protein>
    <recommendedName>
        <fullName evidence="6">TVP38/TMEM64 family membrane protein</fullName>
    </recommendedName>
</protein>
<comment type="similarity">
    <text evidence="6">Belongs to the TVP38/TMEM64 family.</text>
</comment>
<gene>
    <name evidence="8" type="ORF">BLX24_14885</name>
</gene>
<feature type="transmembrane region" description="Helical" evidence="6">
    <location>
        <begin position="118"/>
        <end position="135"/>
    </location>
</feature>
<evidence type="ECO:0000256" key="4">
    <source>
        <dbReference type="ARBA" id="ARBA00022989"/>
    </source>
</evidence>
<feature type="transmembrane region" description="Helical" evidence="6">
    <location>
        <begin position="155"/>
        <end position="176"/>
    </location>
</feature>
<dbReference type="InterPro" id="IPR015414">
    <property type="entry name" value="TMEM64"/>
</dbReference>
<dbReference type="RefSeq" id="WP_071503956.1">
    <property type="nucleotide sequence ID" value="NZ_MORL01000007.1"/>
</dbReference>
<evidence type="ECO:0000313" key="8">
    <source>
        <dbReference type="EMBL" id="OIN58284.1"/>
    </source>
</evidence>
<evidence type="ECO:0000313" key="9">
    <source>
        <dbReference type="Proteomes" id="UP000181790"/>
    </source>
</evidence>
<dbReference type="Proteomes" id="UP000181790">
    <property type="component" value="Unassembled WGS sequence"/>
</dbReference>
<organism evidence="8 9">
    <name type="scientific">Arsenicibacter rosenii</name>
    <dbReference type="NCBI Taxonomy" id="1750698"/>
    <lineage>
        <taxon>Bacteria</taxon>
        <taxon>Pseudomonadati</taxon>
        <taxon>Bacteroidota</taxon>
        <taxon>Cytophagia</taxon>
        <taxon>Cytophagales</taxon>
        <taxon>Spirosomataceae</taxon>
        <taxon>Arsenicibacter</taxon>
    </lineage>
</organism>
<name>A0A1S2VHQ7_9BACT</name>
<dbReference type="Pfam" id="PF09335">
    <property type="entry name" value="VTT_dom"/>
    <property type="match status" value="1"/>
</dbReference>
<dbReference type="InterPro" id="IPR032816">
    <property type="entry name" value="VTT_dom"/>
</dbReference>
<dbReference type="EMBL" id="MORL01000007">
    <property type="protein sequence ID" value="OIN58284.1"/>
    <property type="molecule type" value="Genomic_DNA"/>
</dbReference>
<sequence>MKKLLSALGITFLIFLVSFLLLSNVGIDYDGPIRQLHLLDPLQAMGISIGLLSLDVVLPIPSSLLLLGNGMLFGWFSGMLVSLTGVMASSILGFYLGRSSRQYINRRLSPETQLRVQAFCRQYGVIAIVISRPIPLLSETISLWAGISGVSFSGMVIYSLLGHLPACLLFALAGAFATNFQQALLAFILVMIVSGLCWKWGQRWQD</sequence>
<keyword evidence="4 6" id="KW-1133">Transmembrane helix</keyword>
<comment type="caution">
    <text evidence="8">The sequence shown here is derived from an EMBL/GenBank/DDBJ whole genome shotgun (WGS) entry which is preliminary data.</text>
</comment>